<feature type="region of interest" description="Disordered" evidence="1">
    <location>
        <begin position="746"/>
        <end position="785"/>
    </location>
</feature>
<feature type="compositionally biased region" description="Polar residues" evidence="1">
    <location>
        <begin position="542"/>
        <end position="552"/>
    </location>
</feature>
<proteinExistence type="predicted"/>
<dbReference type="InParanoid" id="A0A078A7E0"/>
<feature type="compositionally biased region" description="Polar residues" evidence="1">
    <location>
        <begin position="767"/>
        <end position="778"/>
    </location>
</feature>
<feature type="compositionally biased region" description="Polar residues" evidence="1">
    <location>
        <begin position="854"/>
        <end position="866"/>
    </location>
</feature>
<name>A0A078A7E0_STYLE</name>
<gene>
    <name evidence="2" type="primary">Contig16609.g17688</name>
    <name evidence="2" type="ORF">STYLEM_7137</name>
</gene>
<feature type="compositionally biased region" description="Low complexity" evidence="1">
    <location>
        <begin position="829"/>
        <end position="846"/>
    </location>
</feature>
<feature type="compositionally biased region" description="Polar residues" evidence="1">
    <location>
        <begin position="946"/>
        <end position="966"/>
    </location>
</feature>
<sequence length="1283" mass="145521">MKRISLNRLKQEATKFDSLKSTISTLEDQGKLQQLFDIILSICSQERAIKSIHQQLLQSCYQNKNPSLGPSKNGKENKNNINNDECNIDLMEDGLKDNLKLIMQMMIDDIWKNYDSYTVGQKVQEQRQNQQSALSGKKNIESMKQSRLFQEQRISVASSTFNRDFIEPVHHQNKKVPPAQSRLGSHNQHQQQQQQHHQVNHLIIDDISSSDMSDQSMINPATAAAISEDKENLTLDQIANIKHQNSNGGGKSGIFNYNSNNTDYGQQHQQIHVKPKKNWADTQTRRHTENHHYLNSNQFRLQSESELLLSQFQTPQYKQSEIGNPISSPHTDERDSLIQQQRIAKQKLLGINLLSQENSAKDSVCHKKQQRILSDNFMTSSQADNRVMEHPNLSLADLDSNQRHHPKESTPQHLLVNAKSHQQMEEIMLKNIWEIENNPIFSSGGSISDEKEFTNMDAGVVKQFKQESFKAKQSVVSQNKRINYQKIDLDSDDQLRESDVEIQIDNYSRHSKRLEAKPIEKNQRHYDGPIQIDDDSEYNNEDGYSNNDGTDEQLTNQYITRKQDYTSSQHQQDVFSESRVPVTSIDGHMPKLNYQAHEGVEKKISKLNLNQGVLQSQPNLLFQFQQQAFENEYENSTQQLVMDQQYLKNIPKTGRDHYTNKSKQNHTQQNLKQAVNLLNSQNNLYNTTQDSNSLMLSSDQPTKISAEEVIRNYTNANFMPQKQASDRLHLLCQSRELNPLVSLSVENDDENGKHHSPHKLKLVPQTARVNSQNKLVDSNSKKKKQDLLKESLKYQQMKNQGKRENQNQAPKQAGKNTQLEIQCQIASNQNNQQSLQQSQSRSTSRSKTPLNARPMTSQSQIQSRNIAKKQYQIQQCMTQGNIMKKDDSGLMANESKLNNYSLINKLASSTEHERRLTTSASQQSSKQGNESKYIVNKLAKVIKSKVGTSSSQSRNSMKKQSSTAPLNNYENFLNTNNSNQDNIQVNYLGTNQHQINVDYSNQALINKAILNNSSGPYTNSSASYRQGNNQVNHIAFNQVKGNHTTKFQQFTLSQQRTDSQQSLKSTQSQANHLSTTNSQIHPNQSQLTSTTKINKFSMRRFTADATNDESQNNNYRGGGQSQQQINHINSQTQLMNMTQLSSNVLANIGQSNSSKNLNQSNTTLTSNNNLPPHQRSMVHLHQNQGTISPQQIIRQMKQQNTNDNSAIITSSGSAQGNQNVGSSNTSSLGSGTGQIHLQPLQQIPSKGTTAAQNHKNVISNTAAAQAIIYGKLIKKQRKKIDLC</sequence>
<keyword evidence="3" id="KW-1185">Reference proteome</keyword>
<feature type="compositionally biased region" description="Low complexity" evidence="1">
    <location>
        <begin position="967"/>
        <end position="977"/>
    </location>
</feature>
<evidence type="ECO:0000313" key="3">
    <source>
        <dbReference type="Proteomes" id="UP000039865"/>
    </source>
</evidence>
<dbReference type="Proteomes" id="UP000039865">
    <property type="component" value="Unassembled WGS sequence"/>
</dbReference>
<organism evidence="2 3">
    <name type="scientific">Stylonychia lemnae</name>
    <name type="common">Ciliate</name>
    <dbReference type="NCBI Taxonomy" id="5949"/>
    <lineage>
        <taxon>Eukaryota</taxon>
        <taxon>Sar</taxon>
        <taxon>Alveolata</taxon>
        <taxon>Ciliophora</taxon>
        <taxon>Intramacronucleata</taxon>
        <taxon>Spirotrichea</taxon>
        <taxon>Stichotrichia</taxon>
        <taxon>Sporadotrichida</taxon>
        <taxon>Oxytrichidae</taxon>
        <taxon>Stylonychinae</taxon>
        <taxon>Stylonychia</taxon>
    </lineage>
</organism>
<feature type="region of interest" description="Disordered" evidence="1">
    <location>
        <begin position="944"/>
        <end position="977"/>
    </location>
</feature>
<evidence type="ECO:0000256" key="1">
    <source>
        <dbReference type="SAM" id="MobiDB-lite"/>
    </source>
</evidence>
<feature type="region of interest" description="Disordered" evidence="1">
    <location>
        <begin position="173"/>
        <end position="197"/>
    </location>
</feature>
<feature type="region of interest" description="Disordered" evidence="1">
    <location>
        <begin position="797"/>
        <end position="817"/>
    </location>
</feature>
<dbReference type="EMBL" id="CCKQ01006825">
    <property type="protein sequence ID" value="CDW78164.1"/>
    <property type="molecule type" value="Genomic_DNA"/>
</dbReference>
<feature type="compositionally biased region" description="Low complexity" evidence="1">
    <location>
        <begin position="188"/>
        <end position="197"/>
    </location>
</feature>
<accession>A0A078A7E0</accession>
<feature type="region of interest" description="Disordered" evidence="1">
    <location>
        <begin position="1055"/>
        <end position="1088"/>
    </location>
</feature>
<feature type="compositionally biased region" description="Polar residues" evidence="1">
    <location>
        <begin position="806"/>
        <end position="817"/>
    </location>
</feature>
<feature type="region of interest" description="Disordered" evidence="1">
    <location>
        <begin position="908"/>
        <end position="931"/>
    </location>
</feature>
<feature type="compositionally biased region" description="Basic and acidic residues" evidence="1">
    <location>
        <begin position="513"/>
        <end position="527"/>
    </location>
</feature>
<reference evidence="2 3" key="1">
    <citation type="submission" date="2014-06" db="EMBL/GenBank/DDBJ databases">
        <authorList>
            <person name="Swart Estienne"/>
        </authorList>
    </citation>
    <scope>NUCLEOTIDE SEQUENCE [LARGE SCALE GENOMIC DNA]</scope>
    <source>
        <strain evidence="2 3">130c</strain>
    </source>
</reference>
<evidence type="ECO:0000313" key="2">
    <source>
        <dbReference type="EMBL" id="CDW78164.1"/>
    </source>
</evidence>
<feature type="compositionally biased region" description="Polar residues" evidence="1">
    <location>
        <begin position="1205"/>
        <end position="1220"/>
    </location>
</feature>
<feature type="region of interest" description="Disordered" evidence="1">
    <location>
        <begin position="829"/>
        <end position="866"/>
    </location>
</feature>
<feature type="region of interest" description="Disordered" evidence="1">
    <location>
        <begin position="513"/>
        <end position="552"/>
    </location>
</feature>
<protein>
    <submittedName>
        <fullName evidence="2">Uncharacterized protein</fullName>
    </submittedName>
</protein>
<dbReference type="OMA" id="QNENDIC"/>
<feature type="region of interest" description="Disordered" evidence="1">
    <location>
        <begin position="1205"/>
        <end position="1231"/>
    </location>
</feature>
<feature type="compositionally biased region" description="Polar residues" evidence="1">
    <location>
        <begin position="917"/>
        <end position="930"/>
    </location>
</feature>